<dbReference type="PANTHER" id="PTHR12697">
    <property type="entry name" value="PBS LYASE HEAT-LIKE PROTEIN"/>
    <property type="match status" value="1"/>
</dbReference>
<dbReference type="KEGG" id="scs:Sta7437_4287"/>
<dbReference type="Proteomes" id="UP000010473">
    <property type="component" value="Chromosome"/>
</dbReference>
<evidence type="ECO:0000256" key="2">
    <source>
        <dbReference type="ARBA" id="ARBA00022738"/>
    </source>
</evidence>
<dbReference type="AlphaFoldDB" id="K9XZ16"/>
<dbReference type="SUPFAM" id="SSF48371">
    <property type="entry name" value="ARM repeat"/>
    <property type="match status" value="1"/>
</dbReference>
<dbReference type="InterPro" id="IPR011989">
    <property type="entry name" value="ARM-like"/>
</dbReference>
<dbReference type="GO" id="GO:0030089">
    <property type="term" value="C:phycobilisome"/>
    <property type="evidence" value="ECO:0007669"/>
    <property type="project" value="UniProtKB-KW"/>
</dbReference>
<keyword evidence="2" id="KW-0605">Phycobilisome</keyword>
<sequence length="426" mass="47885">MDKRFFNIFNLTEDQAIALLKKPLAELEDQSERYVAASHLINFPTSRAINALIETIQDPNPELYHRIARRKAVESLGRLKAKEALPIIQACLADEDAYTVENAVWAIGEIGTEERSILAEIANLLDKPGQNYRLIIQTLAKFNYQPALAKIQSLTDSEDEPTASTAIATVARLTGDYSKIGRVVEFLQHSSVNARRACIQDLIDAKYYPALKDIAKCPVSIVFRLRGIRLLAEKGIAEGEINFTQVEPSLDQVIRDRPQDLEMVHEYDQKPSLEFLIRELYHTDFGRCYLASQTLLEEYPQEAPEALMETYQAEAYNDYGAHYHVIKLFGWLQYQPAKEIIIEALHNNQPQFQKSRAAAAIAIAHLGATETIPLLKNALTTSIFDLKYACLLALEQLGDYSSCQVATEDADLLIKTKANQIASINN</sequence>
<dbReference type="InterPro" id="IPR004155">
    <property type="entry name" value="PBS_lyase_HEAT"/>
</dbReference>
<evidence type="ECO:0000256" key="1">
    <source>
        <dbReference type="ARBA" id="ARBA00022549"/>
    </source>
</evidence>
<dbReference type="HOGENOM" id="CLU_050203_0_0_3"/>
<evidence type="ECO:0000313" key="3">
    <source>
        <dbReference type="EMBL" id="AFZ37758.1"/>
    </source>
</evidence>
<accession>K9XZ16</accession>
<organism evidence="3 4">
    <name type="scientific">Stanieria cyanosphaera (strain ATCC 29371 / PCC 7437)</name>
    <dbReference type="NCBI Taxonomy" id="111780"/>
    <lineage>
        <taxon>Bacteria</taxon>
        <taxon>Bacillati</taxon>
        <taxon>Cyanobacteriota</taxon>
        <taxon>Cyanophyceae</taxon>
        <taxon>Pleurocapsales</taxon>
        <taxon>Dermocarpellaceae</taxon>
        <taxon>Stanieria</taxon>
    </lineage>
</organism>
<gene>
    <name evidence="3" type="ordered locus">Sta7437_4287</name>
</gene>
<name>K9XZ16_STAC7</name>
<dbReference type="RefSeq" id="WP_015195412.1">
    <property type="nucleotide sequence ID" value="NC_019748.1"/>
</dbReference>
<dbReference type="eggNOG" id="COG1413">
    <property type="taxonomic scope" value="Bacteria"/>
</dbReference>
<dbReference type="GO" id="GO:0016829">
    <property type="term" value="F:lyase activity"/>
    <property type="evidence" value="ECO:0007669"/>
    <property type="project" value="UniProtKB-KW"/>
</dbReference>
<dbReference type="InterPro" id="IPR016024">
    <property type="entry name" value="ARM-type_fold"/>
</dbReference>
<dbReference type="SMART" id="SM00567">
    <property type="entry name" value="EZ_HEAT"/>
    <property type="match status" value="3"/>
</dbReference>
<dbReference type="PANTHER" id="PTHR12697:SF5">
    <property type="entry name" value="DEOXYHYPUSINE HYDROXYLASE"/>
    <property type="match status" value="1"/>
</dbReference>
<dbReference type="EMBL" id="CP003653">
    <property type="protein sequence ID" value="AFZ37758.1"/>
    <property type="molecule type" value="Genomic_DNA"/>
</dbReference>
<dbReference type="Pfam" id="PF13646">
    <property type="entry name" value="HEAT_2"/>
    <property type="match status" value="1"/>
</dbReference>
<dbReference type="STRING" id="111780.Sta7437_4287"/>
<dbReference type="PATRIC" id="fig|111780.3.peg.4439"/>
<dbReference type="OrthoDB" id="527225at2"/>
<proteinExistence type="predicted"/>
<protein>
    <submittedName>
        <fullName evidence="3">PBS lyase HEAT domain protein repeat-containing protein</fullName>
    </submittedName>
</protein>
<evidence type="ECO:0000313" key="4">
    <source>
        <dbReference type="Proteomes" id="UP000010473"/>
    </source>
</evidence>
<dbReference type="Gene3D" id="1.25.10.10">
    <property type="entry name" value="Leucine-rich Repeat Variant"/>
    <property type="match status" value="2"/>
</dbReference>
<keyword evidence="3" id="KW-0456">Lyase</keyword>
<dbReference type="Pfam" id="PF03130">
    <property type="entry name" value="HEAT_PBS"/>
    <property type="match status" value="1"/>
</dbReference>
<keyword evidence="1" id="KW-0042">Antenna complex</keyword>
<reference evidence="4" key="1">
    <citation type="journal article" date="2013" name="Proc. Natl. Acad. Sci. U.S.A.">
        <title>Improving the coverage of the cyanobacterial phylum using diversity-driven genome sequencing.</title>
        <authorList>
            <person name="Shih P.M."/>
            <person name="Wu D."/>
            <person name="Latifi A."/>
            <person name="Axen S.D."/>
            <person name="Fewer D.P."/>
            <person name="Talla E."/>
            <person name="Calteau A."/>
            <person name="Cai F."/>
            <person name="Tandeau de Marsac N."/>
            <person name="Rippka R."/>
            <person name="Herdman M."/>
            <person name="Sivonen K."/>
            <person name="Coursin T."/>
            <person name="Laurent T."/>
            <person name="Goodwin L."/>
            <person name="Nolan M."/>
            <person name="Davenport K.W."/>
            <person name="Han C.S."/>
            <person name="Rubin E.M."/>
            <person name="Eisen J.A."/>
            <person name="Woyke T."/>
            <person name="Gugger M."/>
            <person name="Kerfeld C.A."/>
        </authorList>
    </citation>
    <scope>NUCLEOTIDE SEQUENCE [LARGE SCALE GENOMIC DNA]</scope>
    <source>
        <strain evidence="4">ATCC 29371 / PCC 7437</strain>
    </source>
</reference>
<keyword evidence="4" id="KW-1185">Reference proteome</keyword>
<dbReference type="GO" id="GO:0016491">
    <property type="term" value="F:oxidoreductase activity"/>
    <property type="evidence" value="ECO:0007669"/>
    <property type="project" value="TreeGrafter"/>
</dbReference>